<organism evidence="7 8">
    <name type="scientific">Aduncisulcus paluster</name>
    <dbReference type="NCBI Taxonomy" id="2918883"/>
    <lineage>
        <taxon>Eukaryota</taxon>
        <taxon>Metamonada</taxon>
        <taxon>Carpediemonas-like organisms</taxon>
        <taxon>Aduncisulcus</taxon>
    </lineage>
</organism>
<evidence type="ECO:0000256" key="4">
    <source>
        <dbReference type="ARBA" id="ARBA00023014"/>
    </source>
</evidence>
<dbReference type="Gene3D" id="3.40.30.10">
    <property type="entry name" value="Glutaredoxin"/>
    <property type="match status" value="1"/>
</dbReference>
<keyword evidence="4" id="KW-0411">Iron-sulfur</keyword>
<dbReference type="InterPro" id="IPR036249">
    <property type="entry name" value="Thioredoxin-like_sf"/>
</dbReference>
<evidence type="ECO:0000313" key="7">
    <source>
        <dbReference type="EMBL" id="GKT28744.1"/>
    </source>
</evidence>
<keyword evidence="3" id="KW-0408">Iron</keyword>
<dbReference type="InterPro" id="IPR002109">
    <property type="entry name" value="Glutaredoxin"/>
</dbReference>
<dbReference type="PANTHER" id="PTHR10293">
    <property type="entry name" value="GLUTAREDOXIN FAMILY MEMBER"/>
    <property type="match status" value="1"/>
</dbReference>
<dbReference type="InterPro" id="IPR004480">
    <property type="entry name" value="Monothiol_GRX-rel"/>
</dbReference>
<keyword evidence="1" id="KW-0001">2Fe-2S</keyword>
<sequence length="146" mass="16503">MSDSSSRFPLKISVSIGSTLNLRGFSQEILPQTTMDPELEKKVLKEIDTIVKGHKNVLFMKGTPENPKCGFSRLAALILDFHKVDYFPVDVLERPELREMVKKYSKWPTYPQLLVDGTVIGGTDILVELHESDELDEVLSSPQEIK</sequence>
<evidence type="ECO:0000313" key="8">
    <source>
        <dbReference type="Proteomes" id="UP001057375"/>
    </source>
</evidence>
<evidence type="ECO:0000256" key="3">
    <source>
        <dbReference type="ARBA" id="ARBA00023004"/>
    </source>
</evidence>
<comment type="caution">
    <text evidence="7">The sequence shown here is derived from an EMBL/GenBank/DDBJ whole genome shotgun (WGS) entry which is preliminary data.</text>
</comment>
<keyword evidence="2" id="KW-0479">Metal-binding</keyword>
<evidence type="ECO:0000259" key="6">
    <source>
        <dbReference type="Pfam" id="PF00462"/>
    </source>
</evidence>
<dbReference type="PROSITE" id="PS51354">
    <property type="entry name" value="GLUTAREDOXIN_2"/>
    <property type="match status" value="1"/>
</dbReference>
<keyword evidence="5" id="KW-0676">Redox-active center</keyword>
<protein>
    <submittedName>
        <fullName evidence="7">Monothiol glutaredoxin-related like protein</fullName>
    </submittedName>
</protein>
<reference evidence="7" key="1">
    <citation type="submission" date="2022-03" db="EMBL/GenBank/DDBJ databases">
        <title>Draft genome sequence of Aduncisulcus paluster, a free-living microaerophilic Fornicata.</title>
        <authorList>
            <person name="Yuyama I."/>
            <person name="Kume K."/>
            <person name="Tamura T."/>
            <person name="Inagaki Y."/>
            <person name="Hashimoto T."/>
        </authorList>
    </citation>
    <scope>NUCLEOTIDE SEQUENCE</scope>
    <source>
        <strain evidence="7">NY0171</strain>
    </source>
</reference>
<dbReference type="Pfam" id="PF00462">
    <property type="entry name" value="Glutaredoxin"/>
    <property type="match status" value="1"/>
</dbReference>
<proteinExistence type="predicted"/>
<dbReference type="Proteomes" id="UP001057375">
    <property type="component" value="Unassembled WGS sequence"/>
</dbReference>
<evidence type="ECO:0000256" key="1">
    <source>
        <dbReference type="ARBA" id="ARBA00022714"/>
    </source>
</evidence>
<gene>
    <name evidence="7" type="ORF">ADUPG1_005036</name>
</gene>
<feature type="domain" description="Glutaredoxin" evidence="6">
    <location>
        <begin position="57"/>
        <end position="120"/>
    </location>
</feature>
<dbReference type="CDD" id="cd03028">
    <property type="entry name" value="GRX_PICOT_like"/>
    <property type="match status" value="1"/>
</dbReference>
<keyword evidence="8" id="KW-1185">Reference proteome</keyword>
<accession>A0ABQ5KBC5</accession>
<name>A0ABQ5KBC5_9EUKA</name>
<dbReference type="InterPro" id="IPR033658">
    <property type="entry name" value="GRX_PICOT-like"/>
</dbReference>
<evidence type="ECO:0000256" key="5">
    <source>
        <dbReference type="ARBA" id="ARBA00023284"/>
    </source>
</evidence>
<evidence type="ECO:0000256" key="2">
    <source>
        <dbReference type="ARBA" id="ARBA00022723"/>
    </source>
</evidence>
<dbReference type="PANTHER" id="PTHR10293:SF16">
    <property type="entry name" value="GLUTAREDOXIN-RELATED PROTEIN 5, MITOCHONDRIAL"/>
    <property type="match status" value="1"/>
</dbReference>
<dbReference type="SUPFAM" id="SSF52833">
    <property type="entry name" value="Thioredoxin-like"/>
    <property type="match status" value="1"/>
</dbReference>
<dbReference type="EMBL" id="BQXS01007925">
    <property type="protein sequence ID" value="GKT28744.1"/>
    <property type="molecule type" value="Genomic_DNA"/>
</dbReference>